<evidence type="ECO:0000313" key="1">
    <source>
        <dbReference type="EMBL" id="KAK0624210.1"/>
    </source>
</evidence>
<keyword evidence="2" id="KW-1185">Reference proteome</keyword>
<dbReference type="InterPro" id="IPR038656">
    <property type="entry name" value="Peptidase_G1_sf"/>
</dbReference>
<sequence>MKSITGTFNHPGCRSSTNPRWYPQAVAPWVGIDAQSRRSSLIQAGTNCIVEDGSGRNTHTVWIYSGRLPLPSGCQTSLSLWGNIIKADITAITTRSATM</sequence>
<dbReference type="GO" id="GO:0070007">
    <property type="term" value="F:glutamic-type endopeptidase activity"/>
    <property type="evidence" value="ECO:0007669"/>
    <property type="project" value="InterPro"/>
</dbReference>
<accession>A0AA39WZR3</accession>
<protein>
    <submittedName>
        <fullName evidence="1">Uncharacterized protein</fullName>
    </submittedName>
</protein>
<dbReference type="PANTHER" id="PTHR37536:SF1">
    <property type="entry name" value="ASPERGILLOPEPSIN, PUTAITVE (AFU_ORTHOLOGUE AFUA_7G01200)"/>
    <property type="match status" value="1"/>
</dbReference>
<dbReference type="InterPro" id="IPR013320">
    <property type="entry name" value="ConA-like_dom_sf"/>
</dbReference>
<evidence type="ECO:0000313" key="2">
    <source>
        <dbReference type="Proteomes" id="UP001175000"/>
    </source>
</evidence>
<dbReference type="Proteomes" id="UP001175000">
    <property type="component" value="Unassembled WGS sequence"/>
</dbReference>
<comment type="caution">
    <text evidence="1">The sequence shown here is derived from an EMBL/GenBank/DDBJ whole genome shotgun (WGS) entry which is preliminary data.</text>
</comment>
<gene>
    <name evidence="1" type="ORF">B0T14DRAFT_194038</name>
</gene>
<dbReference type="SUPFAM" id="SSF49899">
    <property type="entry name" value="Concanavalin A-like lectins/glucanases"/>
    <property type="match status" value="1"/>
</dbReference>
<dbReference type="PANTHER" id="PTHR37536">
    <property type="entry name" value="PUTATIVE (AFU_ORTHOLOGUE AFUA_3G02970)-RELATED"/>
    <property type="match status" value="1"/>
</dbReference>
<dbReference type="Pfam" id="PF01828">
    <property type="entry name" value="Peptidase_A4"/>
    <property type="match status" value="1"/>
</dbReference>
<organism evidence="1 2">
    <name type="scientific">Immersiella caudata</name>
    <dbReference type="NCBI Taxonomy" id="314043"/>
    <lineage>
        <taxon>Eukaryota</taxon>
        <taxon>Fungi</taxon>
        <taxon>Dikarya</taxon>
        <taxon>Ascomycota</taxon>
        <taxon>Pezizomycotina</taxon>
        <taxon>Sordariomycetes</taxon>
        <taxon>Sordariomycetidae</taxon>
        <taxon>Sordariales</taxon>
        <taxon>Lasiosphaeriaceae</taxon>
        <taxon>Immersiella</taxon>
    </lineage>
</organism>
<dbReference type="EMBL" id="JAULSU010000003">
    <property type="protein sequence ID" value="KAK0624210.1"/>
    <property type="molecule type" value="Genomic_DNA"/>
</dbReference>
<dbReference type="Gene3D" id="2.60.120.700">
    <property type="entry name" value="Peptidase G1"/>
    <property type="match status" value="1"/>
</dbReference>
<dbReference type="AlphaFoldDB" id="A0AA39WZR3"/>
<reference evidence="1" key="1">
    <citation type="submission" date="2023-06" db="EMBL/GenBank/DDBJ databases">
        <title>Genome-scale phylogeny and comparative genomics of the fungal order Sordariales.</title>
        <authorList>
            <consortium name="Lawrence Berkeley National Laboratory"/>
            <person name="Hensen N."/>
            <person name="Bonometti L."/>
            <person name="Westerberg I."/>
            <person name="Brannstrom I.O."/>
            <person name="Guillou S."/>
            <person name="Cros-Aarteil S."/>
            <person name="Calhoun S."/>
            <person name="Haridas S."/>
            <person name="Kuo A."/>
            <person name="Mondo S."/>
            <person name="Pangilinan J."/>
            <person name="Riley R."/>
            <person name="Labutti K."/>
            <person name="Andreopoulos B."/>
            <person name="Lipzen A."/>
            <person name="Chen C."/>
            <person name="Yanf M."/>
            <person name="Daum C."/>
            <person name="Ng V."/>
            <person name="Clum A."/>
            <person name="Steindorff A."/>
            <person name="Ohm R."/>
            <person name="Martin F."/>
            <person name="Silar P."/>
            <person name="Natvig D."/>
            <person name="Lalanne C."/>
            <person name="Gautier V."/>
            <person name="Ament-Velasquez S.L."/>
            <person name="Kruys A."/>
            <person name="Hutchinson M.I."/>
            <person name="Powell A.J."/>
            <person name="Barry K."/>
            <person name="Miller A.N."/>
            <person name="Grigoriev I.V."/>
            <person name="Debuchy R."/>
            <person name="Gladieux P."/>
            <person name="Thoren M.H."/>
            <person name="Johannesson H."/>
        </authorList>
    </citation>
    <scope>NUCLEOTIDE SEQUENCE</scope>
    <source>
        <strain evidence="1">CBS 606.72</strain>
    </source>
</reference>
<dbReference type="InterPro" id="IPR000250">
    <property type="entry name" value="Peptidase_G1"/>
</dbReference>
<name>A0AA39WZR3_9PEZI</name>
<proteinExistence type="predicted"/>
<dbReference type="GO" id="GO:0006508">
    <property type="term" value="P:proteolysis"/>
    <property type="evidence" value="ECO:0007669"/>
    <property type="project" value="InterPro"/>
</dbReference>